<name>A0AAN0JD31_AMPQE</name>
<sequence>MEDSWSQKPEGDSICYLWVRQDLSLAFGPHSLLFSPPQSCSFSRVTYVYKQTDILDLTMWGSLLLAPISTTPPNRHCGGIDIVSRCGETCSHVAAALFKVEACNRLEIAKQTCTSQPCLYNQAFSKKVSPSPISDIEFYNPFKRRKRSETISSQNKRSNKSSAGDAIPPTNLCRQFLLRQIHSVLPSAAIFTVVPGFVQPVVCDTVEQAQSFDSHESSPESTEPPTTAVSYPNSIFMVAQDSSQKSTNVDLPLLSSLYNPSMLKEHISQDLFNSIKVTQSAAINYI</sequence>
<dbReference type="KEGG" id="aqu:109583497"/>
<dbReference type="GeneID" id="109583497"/>
<dbReference type="RefSeq" id="XP_019854661.1">
    <property type="nucleotide sequence ID" value="XM_019999102.1"/>
</dbReference>
<dbReference type="AlphaFoldDB" id="A0AAN0JD31"/>
<evidence type="ECO:0000313" key="3">
    <source>
        <dbReference type="Proteomes" id="UP000007879"/>
    </source>
</evidence>
<reference evidence="2" key="2">
    <citation type="submission" date="2024-06" db="UniProtKB">
        <authorList>
            <consortium name="EnsemblMetazoa"/>
        </authorList>
    </citation>
    <scope>IDENTIFICATION</scope>
</reference>
<feature type="compositionally biased region" description="Polar residues" evidence="1">
    <location>
        <begin position="150"/>
        <end position="162"/>
    </location>
</feature>
<dbReference type="PANTHER" id="PTHR47526">
    <property type="entry name" value="ATP-DEPENDENT DNA HELICASE"/>
    <property type="match status" value="1"/>
</dbReference>
<proteinExistence type="predicted"/>
<organism evidence="2 3">
    <name type="scientific">Amphimedon queenslandica</name>
    <name type="common">Sponge</name>
    <dbReference type="NCBI Taxonomy" id="400682"/>
    <lineage>
        <taxon>Eukaryota</taxon>
        <taxon>Metazoa</taxon>
        <taxon>Porifera</taxon>
        <taxon>Demospongiae</taxon>
        <taxon>Heteroscleromorpha</taxon>
        <taxon>Haplosclerida</taxon>
        <taxon>Niphatidae</taxon>
        <taxon>Amphimedon</taxon>
    </lineage>
</organism>
<protein>
    <submittedName>
        <fullName evidence="2">Uncharacterized protein</fullName>
    </submittedName>
</protein>
<feature type="region of interest" description="Disordered" evidence="1">
    <location>
        <begin position="147"/>
        <end position="166"/>
    </location>
</feature>
<evidence type="ECO:0000313" key="2">
    <source>
        <dbReference type="EnsemblMetazoa" id="XP_019854661.1"/>
    </source>
</evidence>
<reference evidence="3" key="1">
    <citation type="journal article" date="2010" name="Nature">
        <title>The Amphimedon queenslandica genome and the evolution of animal complexity.</title>
        <authorList>
            <person name="Srivastava M."/>
            <person name="Simakov O."/>
            <person name="Chapman J."/>
            <person name="Fahey B."/>
            <person name="Gauthier M.E."/>
            <person name="Mitros T."/>
            <person name="Richards G.S."/>
            <person name="Conaco C."/>
            <person name="Dacre M."/>
            <person name="Hellsten U."/>
            <person name="Larroux C."/>
            <person name="Putnam N.H."/>
            <person name="Stanke M."/>
            <person name="Adamska M."/>
            <person name="Darling A."/>
            <person name="Degnan S.M."/>
            <person name="Oakley T.H."/>
            <person name="Plachetzki D.C."/>
            <person name="Zhai Y."/>
            <person name="Adamski M."/>
            <person name="Calcino A."/>
            <person name="Cummins S.F."/>
            <person name="Goodstein D.M."/>
            <person name="Harris C."/>
            <person name="Jackson D.J."/>
            <person name="Leys S.P."/>
            <person name="Shu S."/>
            <person name="Woodcroft B.J."/>
            <person name="Vervoort M."/>
            <person name="Kosik K.S."/>
            <person name="Manning G."/>
            <person name="Degnan B.M."/>
            <person name="Rokhsar D.S."/>
        </authorList>
    </citation>
    <scope>NUCLEOTIDE SEQUENCE [LARGE SCALE GENOMIC DNA]</scope>
</reference>
<dbReference type="Proteomes" id="UP000007879">
    <property type="component" value="Unassembled WGS sequence"/>
</dbReference>
<evidence type="ECO:0000256" key="1">
    <source>
        <dbReference type="SAM" id="MobiDB-lite"/>
    </source>
</evidence>
<dbReference type="EnsemblMetazoa" id="XM_019999102.1">
    <property type="protein sequence ID" value="XP_019854661.1"/>
    <property type="gene ID" value="LOC109583497"/>
</dbReference>
<dbReference type="PANTHER" id="PTHR47526:SF3">
    <property type="entry name" value="PHD-TYPE DOMAIN-CONTAINING PROTEIN"/>
    <property type="match status" value="1"/>
</dbReference>
<accession>A0AAN0JD31</accession>
<keyword evidence="3" id="KW-1185">Reference proteome</keyword>